<keyword evidence="1" id="KW-0732">Signal</keyword>
<feature type="signal peptide" evidence="1">
    <location>
        <begin position="1"/>
        <end position="16"/>
    </location>
</feature>
<name>A0AAD5U8K5_9FUNG</name>
<feature type="non-terminal residue" evidence="2">
    <location>
        <position position="153"/>
    </location>
</feature>
<keyword evidence="3" id="KW-1185">Reference proteome</keyword>
<gene>
    <name evidence="2" type="ORF">HK103_004377</name>
</gene>
<evidence type="ECO:0000313" key="3">
    <source>
        <dbReference type="Proteomes" id="UP001210925"/>
    </source>
</evidence>
<dbReference type="AlphaFoldDB" id="A0AAD5U8K5"/>
<accession>A0AAD5U8K5</accession>
<organism evidence="2 3">
    <name type="scientific">Boothiomyces macroporosus</name>
    <dbReference type="NCBI Taxonomy" id="261099"/>
    <lineage>
        <taxon>Eukaryota</taxon>
        <taxon>Fungi</taxon>
        <taxon>Fungi incertae sedis</taxon>
        <taxon>Chytridiomycota</taxon>
        <taxon>Chytridiomycota incertae sedis</taxon>
        <taxon>Chytridiomycetes</taxon>
        <taxon>Rhizophydiales</taxon>
        <taxon>Terramycetaceae</taxon>
        <taxon>Boothiomyces</taxon>
    </lineage>
</organism>
<feature type="chain" id="PRO_5041958103" evidence="1">
    <location>
        <begin position="17"/>
        <end position="153"/>
    </location>
</feature>
<evidence type="ECO:0000313" key="2">
    <source>
        <dbReference type="EMBL" id="KAJ3249792.1"/>
    </source>
</evidence>
<sequence length="153" mass="17046">MLILVQLTLWLPIKQAFNHISHPIRVANNSVIFATEKGTLSGSTITLNDVLVCKDVAENLLSVSSCADQGYDTLFTKDKVYIGKNFSPGNTIIEGPRIKKSYYIDVPIDGESNTTYYIDRPDVAAQAFLSTLDDLHLKYSHLNEKDLLKLIAK</sequence>
<proteinExistence type="predicted"/>
<comment type="caution">
    <text evidence="2">The sequence shown here is derived from an EMBL/GenBank/DDBJ whole genome shotgun (WGS) entry which is preliminary data.</text>
</comment>
<dbReference type="EMBL" id="JADGKB010000359">
    <property type="protein sequence ID" value="KAJ3249792.1"/>
    <property type="molecule type" value="Genomic_DNA"/>
</dbReference>
<dbReference type="Proteomes" id="UP001210925">
    <property type="component" value="Unassembled WGS sequence"/>
</dbReference>
<protein>
    <submittedName>
        <fullName evidence="2">Uncharacterized protein</fullName>
    </submittedName>
</protein>
<evidence type="ECO:0000256" key="1">
    <source>
        <dbReference type="SAM" id="SignalP"/>
    </source>
</evidence>
<reference evidence="2" key="1">
    <citation type="submission" date="2020-05" db="EMBL/GenBank/DDBJ databases">
        <title>Phylogenomic resolution of chytrid fungi.</title>
        <authorList>
            <person name="Stajich J.E."/>
            <person name="Amses K."/>
            <person name="Simmons R."/>
            <person name="Seto K."/>
            <person name="Myers J."/>
            <person name="Bonds A."/>
            <person name="Quandt C.A."/>
            <person name="Barry K."/>
            <person name="Liu P."/>
            <person name="Grigoriev I."/>
            <person name="Longcore J.E."/>
            <person name="James T.Y."/>
        </authorList>
    </citation>
    <scope>NUCLEOTIDE SEQUENCE</scope>
    <source>
        <strain evidence="2">PLAUS21</strain>
    </source>
</reference>